<dbReference type="Proteomes" id="UP000037997">
    <property type="component" value="Unassembled WGS sequence"/>
</dbReference>
<dbReference type="GO" id="GO:0000155">
    <property type="term" value="F:phosphorelay sensor kinase activity"/>
    <property type="evidence" value="ECO:0007669"/>
    <property type="project" value="InterPro"/>
</dbReference>
<organism evidence="7 8">
    <name type="scientific">Helicobacter pullorum</name>
    <dbReference type="NCBI Taxonomy" id="35818"/>
    <lineage>
        <taxon>Bacteria</taxon>
        <taxon>Pseudomonadati</taxon>
        <taxon>Campylobacterota</taxon>
        <taxon>Epsilonproteobacteria</taxon>
        <taxon>Campylobacterales</taxon>
        <taxon>Helicobacteraceae</taxon>
        <taxon>Helicobacter</taxon>
    </lineage>
</organism>
<dbReference type="EMBL" id="JNOC01000044">
    <property type="protein sequence ID" value="KPH55367.1"/>
    <property type="molecule type" value="Genomic_DNA"/>
</dbReference>
<name>A0A0N1EB14_9HELI</name>
<comment type="catalytic activity">
    <reaction evidence="1">
        <text>ATP + protein L-histidine = ADP + protein N-phospho-L-histidine.</text>
        <dbReference type="EC" id="2.7.13.3"/>
    </reaction>
</comment>
<keyword evidence="5" id="KW-0812">Transmembrane</keyword>
<keyword evidence="5" id="KW-1133">Transmembrane helix</keyword>
<evidence type="ECO:0000256" key="5">
    <source>
        <dbReference type="SAM" id="Phobius"/>
    </source>
</evidence>
<feature type="transmembrane region" description="Helical" evidence="5">
    <location>
        <begin position="201"/>
        <end position="225"/>
    </location>
</feature>
<comment type="caution">
    <text evidence="7">The sequence shown here is derived from an EMBL/GenBank/DDBJ whole genome shotgun (WGS) entry which is preliminary data.</text>
</comment>
<feature type="transmembrane region" description="Helical" evidence="5">
    <location>
        <begin position="16"/>
        <end position="39"/>
    </location>
</feature>
<feature type="coiled-coil region" evidence="4">
    <location>
        <begin position="156"/>
        <end position="183"/>
    </location>
</feature>
<evidence type="ECO:0000256" key="1">
    <source>
        <dbReference type="ARBA" id="ARBA00000085"/>
    </source>
</evidence>
<dbReference type="SUPFAM" id="SSF47384">
    <property type="entry name" value="Homodimeric domain of signal transducing histidine kinase"/>
    <property type="match status" value="1"/>
</dbReference>
<keyword evidence="3" id="KW-0597">Phosphoprotein</keyword>
<dbReference type="EC" id="2.7.13.3" evidence="2"/>
<dbReference type="InterPro" id="IPR004358">
    <property type="entry name" value="Sig_transdc_His_kin-like_C"/>
</dbReference>
<dbReference type="SMART" id="SM00387">
    <property type="entry name" value="HATPase_c"/>
    <property type="match status" value="1"/>
</dbReference>
<dbReference type="AlphaFoldDB" id="A0A0N1EB14"/>
<dbReference type="CDD" id="cd00082">
    <property type="entry name" value="HisKA"/>
    <property type="match status" value="1"/>
</dbReference>
<evidence type="ECO:0000256" key="3">
    <source>
        <dbReference type="ARBA" id="ARBA00022553"/>
    </source>
</evidence>
<feature type="coiled-coil region" evidence="4">
    <location>
        <begin position="232"/>
        <end position="259"/>
    </location>
</feature>
<evidence type="ECO:0000256" key="4">
    <source>
        <dbReference type="SAM" id="Coils"/>
    </source>
</evidence>
<dbReference type="STRING" id="35818.HPU229336_03325"/>
<keyword evidence="7" id="KW-0418">Kinase</keyword>
<keyword evidence="5" id="KW-0472">Membrane</keyword>
<dbReference type="RefSeq" id="WP_054198253.1">
    <property type="nucleotide sequence ID" value="NZ_JNOC01000044.1"/>
</dbReference>
<accession>A0A0N1EB14</accession>
<dbReference type="PANTHER" id="PTHR43065">
    <property type="entry name" value="SENSOR HISTIDINE KINASE"/>
    <property type="match status" value="1"/>
</dbReference>
<reference evidence="7 8" key="1">
    <citation type="submission" date="2014-06" db="EMBL/GenBank/DDBJ databases">
        <title>Helicobacter pullorum isolates in fresh chicken meat - phenotypic and genotypic features.</title>
        <authorList>
            <person name="Borges V."/>
            <person name="Santos A."/>
            <person name="Correia C.B."/>
            <person name="Saraiva M."/>
            <person name="Menard A."/>
            <person name="Vieira L."/>
            <person name="Sampaio D.A."/>
            <person name="Gomes J.P."/>
            <person name="Oleastro M."/>
        </authorList>
    </citation>
    <scope>NUCLEOTIDE SEQUENCE [LARGE SCALE GENOMIC DNA]</scope>
    <source>
        <strain evidence="7 8">229334/12</strain>
    </source>
</reference>
<proteinExistence type="predicted"/>
<evidence type="ECO:0000313" key="7">
    <source>
        <dbReference type="EMBL" id="KPH55367.1"/>
    </source>
</evidence>
<protein>
    <recommendedName>
        <fullName evidence="2">histidine kinase</fullName>
        <ecNumber evidence="2">2.7.13.3</ecNumber>
    </recommendedName>
</protein>
<dbReference type="InterPro" id="IPR005467">
    <property type="entry name" value="His_kinase_dom"/>
</dbReference>
<dbReference type="PATRIC" id="fig|35818.11.peg.1749"/>
<keyword evidence="4" id="KW-0175">Coiled coil</keyword>
<dbReference type="Pfam" id="PF02518">
    <property type="entry name" value="HATPase_c"/>
    <property type="match status" value="1"/>
</dbReference>
<dbReference type="SMART" id="SM00388">
    <property type="entry name" value="HisKA"/>
    <property type="match status" value="1"/>
</dbReference>
<keyword evidence="7" id="KW-0808">Transferase</keyword>
<dbReference type="InterPro" id="IPR003661">
    <property type="entry name" value="HisK_dim/P_dom"/>
</dbReference>
<dbReference type="InterPro" id="IPR036097">
    <property type="entry name" value="HisK_dim/P_sf"/>
</dbReference>
<sequence>MEKKIFGTSLEAKARILVFNIACGLLSLAVVSYVFYFSLKYDYETLFSEYHQSLIGLEELRQIVNGTQAILMQPNQESQMIELREKIIEYWETYQRVEETALDDNYLIYLVLQVYYFFNQDDFGLKEEAEMQQKIDDISKLDNQIYIFLDILKKASNNQENYIEELKYQVAQLNKEISNLIHSSLNLVEIKKDRNSTLHSILHKAVLAIMCLIMVITIWLSYLVLSNIKLLHKTLEIKIKEKTKELRDLNDSLQETIKKEVLESRKKDQIMYQQARLASMGEMIGNIAHQWRQPLNALMLLIQAFKVKSQNGKLTQEFIEVQVEEGLKIAKRMSRTIEDFRNFFHSSSQKEFFNLRENIEDSVSLVSAFLKQNEIQLEIECPNDIVLYGYKNSFSQVILNLIKNSEDVLKERNIAPAKIKISVSQDNKNNVLPKNNKQGGCVRILFMDNGGGVRLEDIQKIFEPYFTTKHKSVGTGIGLYMSKQIIEKQMQGSIEVKNVKWQTDYECQKRECLENCQVQSGECGAQFIITIPLKIEE</sequence>
<dbReference type="PRINTS" id="PR00344">
    <property type="entry name" value="BCTRLSENSOR"/>
</dbReference>
<dbReference type="InterPro" id="IPR036890">
    <property type="entry name" value="HATPase_C_sf"/>
</dbReference>
<evidence type="ECO:0000259" key="6">
    <source>
        <dbReference type="PROSITE" id="PS50109"/>
    </source>
</evidence>
<dbReference type="Gene3D" id="3.30.565.10">
    <property type="entry name" value="Histidine kinase-like ATPase, C-terminal domain"/>
    <property type="match status" value="1"/>
</dbReference>
<dbReference type="Gene3D" id="1.10.287.130">
    <property type="match status" value="1"/>
</dbReference>
<feature type="domain" description="Histidine kinase" evidence="6">
    <location>
        <begin position="286"/>
        <end position="535"/>
    </location>
</feature>
<dbReference type="SUPFAM" id="SSF55874">
    <property type="entry name" value="ATPase domain of HSP90 chaperone/DNA topoisomerase II/histidine kinase"/>
    <property type="match status" value="1"/>
</dbReference>
<dbReference type="InterPro" id="IPR003594">
    <property type="entry name" value="HATPase_dom"/>
</dbReference>
<evidence type="ECO:0000313" key="8">
    <source>
        <dbReference type="Proteomes" id="UP000037997"/>
    </source>
</evidence>
<evidence type="ECO:0000256" key="2">
    <source>
        <dbReference type="ARBA" id="ARBA00012438"/>
    </source>
</evidence>
<gene>
    <name evidence="7" type="ORF">HPU229334_08850</name>
</gene>
<dbReference type="PROSITE" id="PS50109">
    <property type="entry name" value="HIS_KIN"/>
    <property type="match status" value="1"/>
</dbReference>